<evidence type="ECO:0000256" key="1">
    <source>
        <dbReference type="SAM" id="Coils"/>
    </source>
</evidence>
<dbReference type="Pfam" id="PF10358">
    <property type="entry name" value="NT-C2"/>
    <property type="match status" value="1"/>
</dbReference>
<evidence type="ECO:0000256" key="2">
    <source>
        <dbReference type="SAM" id="MobiDB-lite"/>
    </source>
</evidence>
<dbReference type="PROSITE" id="PS51840">
    <property type="entry name" value="C2_NT"/>
    <property type="match status" value="1"/>
</dbReference>
<organism evidence="4 5">
    <name type="scientific">Nyssa sinensis</name>
    <dbReference type="NCBI Taxonomy" id="561372"/>
    <lineage>
        <taxon>Eukaryota</taxon>
        <taxon>Viridiplantae</taxon>
        <taxon>Streptophyta</taxon>
        <taxon>Embryophyta</taxon>
        <taxon>Tracheophyta</taxon>
        <taxon>Spermatophyta</taxon>
        <taxon>Magnoliopsida</taxon>
        <taxon>eudicotyledons</taxon>
        <taxon>Gunneridae</taxon>
        <taxon>Pentapetalae</taxon>
        <taxon>asterids</taxon>
        <taxon>Cornales</taxon>
        <taxon>Nyssaceae</taxon>
        <taxon>Nyssa</taxon>
    </lineage>
</organism>
<dbReference type="AlphaFoldDB" id="A0A5J5AVX9"/>
<feature type="compositionally biased region" description="Polar residues" evidence="2">
    <location>
        <begin position="176"/>
        <end position="196"/>
    </location>
</feature>
<keyword evidence="1" id="KW-0175">Coiled coil</keyword>
<dbReference type="OrthoDB" id="658575at2759"/>
<dbReference type="PANTHER" id="PTHR47270:SF13">
    <property type="entry name" value="HEAVY CHAIN-LIKE PROTEIN, PUTATIVE-RELATED"/>
    <property type="match status" value="1"/>
</dbReference>
<feature type="compositionally biased region" description="Low complexity" evidence="2">
    <location>
        <begin position="665"/>
        <end position="676"/>
    </location>
</feature>
<feature type="coiled-coil region" evidence="1">
    <location>
        <begin position="311"/>
        <end position="373"/>
    </location>
</feature>
<dbReference type="InterPro" id="IPR019448">
    <property type="entry name" value="NT-C2"/>
</dbReference>
<keyword evidence="5" id="KW-1185">Reference proteome</keyword>
<feature type="region of interest" description="Disordered" evidence="2">
    <location>
        <begin position="153"/>
        <end position="271"/>
    </location>
</feature>
<feature type="coiled-coil region" evidence="1">
    <location>
        <begin position="1005"/>
        <end position="1088"/>
    </location>
</feature>
<feature type="compositionally biased region" description="Polar residues" evidence="2">
    <location>
        <begin position="244"/>
        <end position="254"/>
    </location>
</feature>
<evidence type="ECO:0000313" key="5">
    <source>
        <dbReference type="Proteomes" id="UP000325577"/>
    </source>
</evidence>
<dbReference type="Proteomes" id="UP000325577">
    <property type="component" value="Linkage Group LG18"/>
</dbReference>
<evidence type="ECO:0000313" key="4">
    <source>
        <dbReference type="EMBL" id="KAA8534478.1"/>
    </source>
</evidence>
<feature type="compositionally biased region" description="Polar residues" evidence="2">
    <location>
        <begin position="204"/>
        <end position="214"/>
    </location>
</feature>
<accession>A0A5J5AVX9</accession>
<dbReference type="SUPFAM" id="SSF57997">
    <property type="entry name" value="Tropomyosin"/>
    <property type="match status" value="1"/>
</dbReference>
<feature type="coiled-coil region" evidence="1">
    <location>
        <begin position="900"/>
        <end position="976"/>
    </location>
</feature>
<sequence length="1161" mass="131495">MFKLHRHKSSDKSGERIDFKFSNIQALQVPKGWDKLSVSLISVETGKTIRKSRKASVQNGNCRWTEALSESIWISRDDASKELEHCLFKLLVSMGSSRSGILGEATFNLAGYMSSRASILVSLPLKNCNHGTIIRVEIHCLTPRAKLRNEKWKDTNSYKDDPNADYGDTDNKSDASDTFTRSVGSSSYNHLGSTCQPGDLGSRESFSASGSRHSFGSIEGSLGKESFSPQRSFNGVVNNVIGRQDSTGSQNSAPYSPYHVYDSPSSNHSSNISGIPGSARHHQNQREALGRISNAIATTPLRNTGSSKNFLEAEEVTIEELGAEARLWERNARKLMLDLEVVRKEFADQSKHLANLDMKLSASNRECDGLKQEIEHLKVFLEESMAKQKATENLKFQAKGMDNIQKELEDEIKFQKESSFNLALQLKKTQESNLELVSILQEMEETIENQKMEIENLSTLESKFDDKVAKYSYGHEDSGELNLSKEVPDEKMRKASCDSDLEGSTVEHPITDLYPQFEPEDNRNLELQLQQLWESQKTLESTILYLEKTLEEKKHEIEIERDLKAQTLLDCEAEWRCKLTAKEEEIINLEAKLSKALGALDSKTMEFENRSDLIKEIEALKEKVQELERDCKELTDENLELVFKLKESRKDISTGGPSFDCSSNEYPANESPSASESEIRKLKSQIDQLELEREEEILIEGVAADQLQIQCIELKNKCTELEIQLQDFKDKAFYLDGELHKCHAEAEEQEIEIGALKQQLECYQGEKTGSKDHCADVCTKFENSESRTAIDMQELLPALCNQLQLLFINLKKHQYTPHSAVNTECKDSIVNLDILNCTEPITPKEQVEAILDNLVQLNKLFGAKITVCEDDIRVRVINGSQAQNELEAYNLKEDALVFSSQGLKSLNEELESRVADLTKELSSKASEIGELKAGHLLKEEEIEALKHRQSDLEIQISDLQETKGKMEENMEIIQREGIISSKCLDNLRNEMIMLSSSMDSRVSANKILERKSLELESSKHELELNLSELEEENVHLSERISGLEAQLRYLTDARESSRLELQHSESHVMNLQDDIRRLENEMEAQKFDTKQKWQDMQKRWLEAQEECNYLKKANPKLQATAESLIEECSSLQKSNGELRHAKKGIAQALYSLGNGTEGITN</sequence>
<feature type="domain" description="C2 NT-type" evidence="3">
    <location>
        <begin position="7"/>
        <end position="142"/>
    </location>
</feature>
<dbReference type="PANTHER" id="PTHR47270">
    <property type="entry name" value="PROTEIN MLP1-LIKE"/>
    <property type="match status" value="1"/>
</dbReference>
<evidence type="ECO:0000259" key="3">
    <source>
        <dbReference type="PROSITE" id="PS51840"/>
    </source>
</evidence>
<feature type="compositionally biased region" description="Basic and acidic residues" evidence="2">
    <location>
        <begin position="153"/>
        <end position="162"/>
    </location>
</feature>
<feature type="compositionally biased region" description="Polar residues" evidence="2">
    <location>
        <begin position="227"/>
        <end position="237"/>
    </location>
</feature>
<gene>
    <name evidence="4" type="ORF">F0562_031995</name>
</gene>
<protein>
    <recommendedName>
        <fullName evidence="3">C2 NT-type domain-containing protein</fullName>
    </recommendedName>
</protein>
<name>A0A5J5AVX9_9ASTE</name>
<feature type="coiled-coil region" evidence="1">
    <location>
        <begin position="433"/>
        <end position="460"/>
    </location>
</feature>
<reference evidence="4 5" key="1">
    <citation type="submission" date="2019-09" db="EMBL/GenBank/DDBJ databases">
        <title>A chromosome-level genome assembly of the Chinese tupelo Nyssa sinensis.</title>
        <authorList>
            <person name="Yang X."/>
            <person name="Kang M."/>
            <person name="Yang Y."/>
            <person name="Xiong H."/>
            <person name="Wang M."/>
            <person name="Zhang Z."/>
            <person name="Wang Z."/>
            <person name="Wu H."/>
            <person name="Ma T."/>
            <person name="Liu J."/>
            <person name="Xi Z."/>
        </authorList>
    </citation>
    <scope>NUCLEOTIDE SEQUENCE [LARGE SCALE GENOMIC DNA]</scope>
    <source>
        <strain evidence="4">J267</strain>
        <tissue evidence="4">Leaf</tissue>
    </source>
</reference>
<feature type="region of interest" description="Disordered" evidence="2">
    <location>
        <begin position="651"/>
        <end position="678"/>
    </location>
</feature>
<proteinExistence type="predicted"/>
<dbReference type="EMBL" id="CM018041">
    <property type="protein sequence ID" value="KAA8534478.1"/>
    <property type="molecule type" value="Genomic_DNA"/>
</dbReference>
<feature type="coiled-coil region" evidence="1">
    <location>
        <begin position="679"/>
        <end position="766"/>
    </location>
</feature>
<feature type="coiled-coil region" evidence="1">
    <location>
        <begin position="572"/>
        <end position="644"/>
    </location>
</feature>